<name>A0A101M042_PICGL</name>
<feature type="transmembrane region" description="Helical" evidence="1">
    <location>
        <begin position="6"/>
        <end position="26"/>
    </location>
</feature>
<evidence type="ECO:0000313" key="2">
    <source>
        <dbReference type="EMBL" id="KUM48566.1"/>
    </source>
</evidence>
<keyword evidence="1" id="KW-1133">Transmembrane helix</keyword>
<keyword evidence="1" id="KW-0812">Transmembrane</keyword>
<reference evidence="2" key="1">
    <citation type="journal article" date="2015" name="Genome Biol. Evol.">
        <title>Organellar Genomes of White Spruce (Picea glauca): Assembly and Annotation.</title>
        <authorList>
            <person name="Jackman S.D."/>
            <person name="Warren R.L."/>
            <person name="Gibb E.A."/>
            <person name="Vandervalk B.P."/>
            <person name="Mohamadi H."/>
            <person name="Chu J."/>
            <person name="Raymond A."/>
            <person name="Pleasance S."/>
            <person name="Coope R."/>
            <person name="Wildung M.R."/>
            <person name="Ritland C.E."/>
            <person name="Bousquet J."/>
            <person name="Jones S.J."/>
            <person name="Bohlmann J."/>
            <person name="Birol I."/>
        </authorList>
    </citation>
    <scope>NUCLEOTIDE SEQUENCE [LARGE SCALE GENOMIC DNA]</scope>
    <source>
        <tissue evidence="2">Flushing bud</tissue>
    </source>
</reference>
<geneLocation type="mitochondrion" evidence="2"/>
<comment type="caution">
    <text evidence="2">The sequence shown here is derived from an EMBL/GenBank/DDBJ whole genome shotgun (WGS) entry which is preliminary data.</text>
</comment>
<organism evidence="2">
    <name type="scientific">Picea glauca</name>
    <name type="common">White spruce</name>
    <name type="synonym">Pinus glauca</name>
    <dbReference type="NCBI Taxonomy" id="3330"/>
    <lineage>
        <taxon>Eukaryota</taxon>
        <taxon>Viridiplantae</taxon>
        <taxon>Streptophyta</taxon>
        <taxon>Embryophyta</taxon>
        <taxon>Tracheophyta</taxon>
        <taxon>Spermatophyta</taxon>
        <taxon>Pinopsida</taxon>
        <taxon>Pinidae</taxon>
        <taxon>Conifers I</taxon>
        <taxon>Pinales</taxon>
        <taxon>Pinaceae</taxon>
        <taxon>Picea</taxon>
    </lineage>
</organism>
<evidence type="ECO:0000256" key="1">
    <source>
        <dbReference type="SAM" id="Phobius"/>
    </source>
</evidence>
<protein>
    <submittedName>
        <fullName evidence="2">Uncharacterized protein</fullName>
    </submittedName>
</protein>
<accession>A0A101M042</accession>
<gene>
    <name evidence="2" type="ORF">ABT39_MTgene4581</name>
</gene>
<dbReference type="AlphaFoldDB" id="A0A101M042"/>
<keyword evidence="2" id="KW-0496">Mitochondrion</keyword>
<dbReference type="EMBL" id="LKAM01000005">
    <property type="protein sequence ID" value="KUM48566.1"/>
    <property type="molecule type" value="Genomic_DNA"/>
</dbReference>
<keyword evidence="1" id="KW-0472">Membrane</keyword>
<proteinExistence type="predicted"/>
<sequence length="49" mass="5445">MAIEKGFYLNCLVLKLLCLTFLLSFLSRSSMPIQPFNPITSGINPGMSH</sequence>